<feature type="transmembrane region" description="Helical" evidence="6">
    <location>
        <begin position="107"/>
        <end position="128"/>
    </location>
</feature>
<evidence type="ECO:0000313" key="10">
    <source>
        <dbReference type="Proteomes" id="UP001307889"/>
    </source>
</evidence>
<feature type="transmembrane region" description="Helical" evidence="6">
    <location>
        <begin position="148"/>
        <end position="170"/>
    </location>
</feature>
<dbReference type="InterPro" id="IPR039765">
    <property type="entry name" value="Yip5/YIPF1/YIPF2"/>
</dbReference>
<feature type="domain" description="Yip1" evidence="8">
    <location>
        <begin position="86"/>
        <end position="252"/>
    </location>
</feature>
<feature type="transmembrane region" description="Helical" evidence="6">
    <location>
        <begin position="182"/>
        <end position="205"/>
    </location>
</feature>
<feature type="compositionally biased region" description="Polar residues" evidence="7">
    <location>
        <begin position="47"/>
        <end position="56"/>
    </location>
</feature>
<comment type="subcellular location">
    <subcellularLocation>
        <location evidence="6">Golgi apparatus membrane</location>
        <topology evidence="6">Multi-pass membrane protein</topology>
    </subcellularLocation>
    <subcellularLocation>
        <location evidence="1">Membrane</location>
        <topology evidence="1">Multi-pass membrane protein</topology>
    </subcellularLocation>
</comment>
<evidence type="ECO:0000256" key="4">
    <source>
        <dbReference type="ARBA" id="ARBA00022989"/>
    </source>
</evidence>
<organism evidence="9 10">
    <name type="scientific">Nesidiocoris tenuis</name>
    <dbReference type="NCBI Taxonomy" id="355587"/>
    <lineage>
        <taxon>Eukaryota</taxon>
        <taxon>Metazoa</taxon>
        <taxon>Ecdysozoa</taxon>
        <taxon>Arthropoda</taxon>
        <taxon>Hexapoda</taxon>
        <taxon>Insecta</taxon>
        <taxon>Pterygota</taxon>
        <taxon>Neoptera</taxon>
        <taxon>Paraneoptera</taxon>
        <taxon>Hemiptera</taxon>
        <taxon>Heteroptera</taxon>
        <taxon>Panheteroptera</taxon>
        <taxon>Cimicomorpha</taxon>
        <taxon>Miridae</taxon>
        <taxon>Dicyphina</taxon>
        <taxon>Nesidiocoris</taxon>
    </lineage>
</organism>
<dbReference type="PANTHER" id="PTHR12822">
    <property type="entry name" value="PROTEIN YIPF"/>
    <property type="match status" value="1"/>
</dbReference>
<evidence type="ECO:0000256" key="3">
    <source>
        <dbReference type="ARBA" id="ARBA00022692"/>
    </source>
</evidence>
<proteinExistence type="inferred from homology"/>
<evidence type="ECO:0000256" key="1">
    <source>
        <dbReference type="ARBA" id="ARBA00004141"/>
    </source>
</evidence>
<keyword evidence="4 6" id="KW-1133">Transmembrane helix</keyword>
<dbReference type="Proteomes" id="UP001307889">
    <property type="component" value="Chromosome 2"/>
</dbReference>
<dbReference type="EMBL" id="AP028910">
    <property type="protein sequence ID" value="BES90917.1"/>
    <property type="molecule type" value="Genomic_DNA"/>
</dbReference>
<evidence type="ECO:0000313" key="9">
    <source>
        <dbReference type="EMBL" id="BES90917.1"/>
    </source>
</evidence>
<keyword evidence="3 6" id="KW-0812">Transmembrane</keyword>
<dbReference type="PANTHER" id="PTHR12822:SF2">
    <property type="entry name" value="PROTEIN YIPF"/>
    <property type="match status" value="1"/>
</dbReference>
<protein>
    <recommendedName>
        <fullName evidence="6">Protein YIPF</fullName>
    </recommendedName>
</protein>
<reference evidence="9 10" key="1">
    <citation type="submission" date="2023-09" db="EMBL/GenBank/DDBJ databases">
        <title>Nesidiocoris tenuis whole genome shotgun sequence.</title>
        <authorList>
            <person name="Shibata T."/>
            <person name="Shimoda M."/>
            <person name="Kobayashi T."/>
            <person name="Uehara T."/>
        </authorList>
    </citation>
    <scope>NUCLEOTIDE SEQUENCE [LARGE SCALE GENOMIC DNA]</scope>
    <source>
        <strain evidence="9 10">Japan</strain>
    </source>
</reference>
<accession>A0ABN7AI14</accession>
<evidence type="ECO:0000256" key="5">
    <source>
        <dbReference type="ARBA" id="ARBA00023136"/>
    </source>
</evidence>
<evidence type="ECO:0000259" key="8">
    <source>
        <dbReference type="Pfam" id="PF04893"/>
    </source>
</evidence>
<keyword evidence="10" id="KW-1185">Reference proteome</keyword>
<evidence type="ECO:0000256" key="2">
    <source>
        <dbReference type="ARBA" id="ARBA00010596"/>
    </source>
</evidence>
<gene>
    <name evidence="9" type="ORF">NTJ_03725</name>
</gene>
<sequence length="292" mass="32844">MDFVDFSSPERKYQNAPSSYDLPDGAASYTITPEYEIPGSSMGAGSPKNSDNQPTEPETPKSIWSIEFYQKYFDVNTDEVLSRIMWSMLPSPNVNFLQHFIQNKPDLYGPFWICTTLVFAIGISGNIANYFQSPADRNYEWTYNFHAVSLAGFLIFLYAWMVPVVLWGALQWSSVSEVKFKLLELICVYGYAMAIYIPLSVLWIIPVGWVQWVLTFVGACLSGLVLCMALRPAFTNSGYTVLILLFVLHLVIATCFMRFFFHVSKNFGPNSLIPPAAPAMSMGAILPPTPRL</sequence>
<evidence type="ECO:0000256" key="6">
    <source>
        <dbReference type="RuleBase" id="RU361264"/>
    </source>
</evidence>
<evidence type="ECO:0000256" key="7">
    <source>
        <dbReference type="SAM" id="MobiDB-lite"/>
    </source>
</evidence>
<feature type="transmembrane region" description="Helical" evidence="6">
    <location>
        <begin position="242"/>
        <end position="261"/>
    </location>
</feature>
<dbReference type="Pfam" id="PF04893">
    <property type="entry name" value="Yip1"/>
    <property type="match status" value="1"/>
</dbReference>
<feature type="region of interest" description="Disordered" evidence="7">
    <location>
        <begin position="1"/>
        <end position="59"/>
    </location>
</feature>
<dbReference type="InterPro" id="IPR006977">
    <property type="entry name" value="Yip1_dom"/>
</dbReference>
<keyword evidence="5 6" id="KW-0472">Membrane</keyword>
<name>A0ABN7AI14_9HEMI</name>
<comment type="similarity">
    <text evidence="2 6">Belongs to the YIP1 family.</text>
</comment>
<feature type="transmembrane region" description="Helical" evidence="6">
    <location>
        <begin position="211"/>
        <end position="230"/>
    </location>
</feature>